<protein>
    <submittedName>
        <fullName evidence="1">Retrotransposable element Tf2</fullName>
    </submittedName>
</protein>
<evidence type="ECO:0000313" key="1">
    <source>
        <dbReference type="EMBL" id="GFD34952.1"/>
    </source>
</evidence>
<feature type="non-terminal residue" evidence="1">
    <location>
        <position position="1"/>
    </location>
</feature>
<proteinExistence type="predicted"/>
<feature type="non-terminal residue" evidence="1">
    <location>
        <position position="167"/>
    </location>
</feature>
<reference evidence="1" key="1">
    <citation type="journal article" date="2019" name="Sci. Rep.">
        <title>Draft genome of Tanacetum cinerariifolium, the natural source of mosquito coil.</title>
        <authorList>
            <person name="Yamashiro T."/>
            <person name="Shiraishi A."/>
            <person name="Satake H."/>
            <person name="Nakayama K."/>
        </authorList>
    </citation>
    <scope>NUCLEOTIDE SEQUENCE</scope>
</reference>
<organism evidence="1">
    <name type="scientific">Tanacetum cinerariifolium</name>
    <name type="common">Dalmatian daisy</name>
    <name type="synonym">Chrysanthemum cinerariifolium</name>
    <dbReference type="NCBI Taxonomy" id="118510"/>
    <lineage>
        <taxon>Eukaryota</taxon>
        <taxon>Viridiplantae</taxon>
        <taxon>Streptophyta</taxon>
        <taxon>Embryophyta</taxon>
        <taxon>Tracheophyta</taxon>
        <taxon>Spermatophyta</taxon>
        <taxon>Magnoliopsida</taxon>
        <taxon>eudicotyledons</taxon>
        <taxon>Gunneridae</taxon>
        <taxon>Pentapetalae</taxon>
        <taxon>asterids</taxon>
        <taxon>campanulids</taxon>
        <taxon>Asterales</taxon>
        <taxon>Asteraceae</taxon>
        <taxon>Asteroideae</taxon>
        <taxon>Anthemideae</taxon>
        <taxon>Anthemidinae</taxon>
        <taxon>Tanacetum</taxon>
    </lineage>
</organism>
<accession>A0A699VHB5</accession>
<dbReference type="EMBL" id="BKCJ011452767">
    <property type="protein sequence ID" value="GFD34952.1"/>
    <property type="molecule type" value="Genomic_DNA"/>
</dbReference>
<name>A0A699VHB5_TANCI</name>
<comment type="caution">
    <text evidence="1">The sequence shown here is derived from an EMBL/GenBank/DDBJ whole genome shotgun (WGS) entry which is preliminary data.</text>
</comment>
<sequence length="167" mass="19338">RQKSYADKHRRALEFQAGDHVFLKVSLVQIPSEYEVTSDNESEYEVPVNNDSSPTFTNLLFNDKDDFTSNDNESMHDEDEVFKAYSNPLFDDDEINSDELETHCLNVKSNFVESLSNHDTVKFDHLEEFSAALMPIRIAEEERIRIGHAEYISLMERLIIINPCPHP</sequence>
<gene>
    <name evidence="1" type="ORF">Tci_906921</name>
</gene>
<dbReference type="AlphaFoldDB" id="A0A699VHB5"/>